<dbReference type="RefSeq" id="WP_013443744.1">
    <property type="nucleotide sequence ID" value="NC_014734.1"/>
</dbReference>
<reference key="1">
    <citation type="submission" date="2010-11" db="EMBL/GenBank/DDBJ databases">
        <title>The complete genome of Paludibacter propionicigenes DSM 17365.</title>
        <authorList>
            <consortium name="US DOE Joint Genome Institute (JGI-PGF)"/>
            <person name="Lucas S."/>
            <person name="Copeland A."/>
            <person name="Lapidus A."/>
            <person name="Bruce D."/>
            <person name="Goodwin L."/>
            <person name="Pitluck S."/>
            <person name="Kyrpides N."/>
            <person name="Mavromatis K."/>
            <person name="Ivanova N."/>
            <person name="Munk A.C."/>
            <person name="Brettin T."/>
            <person name="Detter J.C."/>
            <person name="Han C."/>
            <person name="Tapia R."/>
            <person name="Land M."/>
            <person name="Hauser L."/>
            <person name="Markowitz V."/>
            <person name="Cheng J.-F."/>
            <person name="Hugenholtz P."/>
            <person name="Woyke T."/>
            <person name="Wu D."/>
            <person name="Gronow S."/>
            <person name="Wellnitz S."/>
            <person name="Brambilla E."/>
            <person name="Klenk H.-P."/>
            <person name="Eisen J.A."/>
        </authorList>
    </citation>
    <scope>NUCLEOTIDE SEQUENCE</scope>
    <source>
        <strain>WB4</strain>
    </source>
</reference>
<dbReference type="Proteomes" id="UP000008718">
    <property type="component" value="Chromosome"/>
</dbReference>
<dbReference type="OrthoDB" id="1082206at2"/>
<protein>
    <recommendedName>
        <fullName evidence="4">Outer membrane protein beta-barrel domain-containing protein</fullName>
    </recommendedName>
</protein>
<organism evidence="2 3">
    <name type="scientific">Paludibacter propionicigenes (strain DSM 17365 / JCM 13257 / WB4)</name>
    <dbReference type="NCBI Taxonomy" id="694427"/>
    <lineage>
        <taxon>Bacteria</taxon>
        <taxon>Pseudomonadati</taxon>
        <taxon>Bacteroidota</taxon>
        <taxon>Bacteroidia</taxon>
        <taxon>Bacteroidales</taxon>
        <taxon>Paludibacteraceae</taxon>
        <taxon>Paludibacter</taxon>
    </lineage>
</organism>
<dbReference type="InterPro" id="IPR046111">
    <property type="entry name" value="DUF6048"/>
</dbReference>
<evidence type="ECO:0000313" key="2">
    <source>
        <dbReference type="EMBL" id="ADQ78375.1"/>
    </source>
</evidence>
<accession>E4T0Z4</accession>
<reference evidence="2 3" key="2">
    <citation type="journal article" date="2011" name="Stand. Genomic Sci.">
        <title>Complete genome sequence of Paludibacter propionicigenes type strain (WB4).</title>
        <authorList>
            <person name="Gronow S."/>
            <person name="Munk C."/>
            <person name="Lapidus A."/>
            <person name="Nolan M."/>
            <person name="Lucas S."/>
            <person name="Hammon N."/>
            <person name="Deshpande S."/>
            <person name="Cheng J.F."/>
            <person name="Tapia R."/>
            <person name="Han C."/>
            <person name="Goodwin L."/>
            <person name="Pitluck S."/>
            <person name="Liolios K."/>
            <person name="Ivanova N."/>
            <person name="Mavromatis K."/>
            <person name="Mikhailova N."/>
            <person name="Pati A."/>
            <person name="Chen A."/>
            <person name="Palaniappan K."/>
            <person name="Land M."/>
            <person name="Hauser L."/>
            <person name="Chang Y.J."/>
            <person name="Jeffries C.D."/>
            <person name="Brambilla E."/>
            <person name="Rohde M."/>
            <person name="Goker M."/>
            <person name="Detter J.C."/>
            <person name="Woyke T."/>
            <person name="Bristow J."/>
            <person name="Eisen J.A."/>
            <person name="Markowitz V."/>
            <person name="Hugenholtz P."/>
            <person name="Kyrpides N.C."/>
            <person name="Klenk H.P."/>
        </authorList>
    </citation>
    <scope>NUCLEOTIDE SEQUENCE [LARGE SCALE GENOMIC DNA]</scope>
    <source>
        <strain evidence="3">DSM 17365 / JCM 13257 / WB4</strain>
    </source>
</reference>
<feature type="signal peptide" evidence="1">
    <location>
        <begin position="1"/>
        <end position="23"/>
    </location>
</feature>
<dbReference type="Pfam" id="PF19515">
    <property type="entry name" value="DUF6048"/>
    <property type="match status" value="1"/>
</dbReference>
<dbReference type="AlphaFoldDB" id="E4T0Z4"/>
<evidence type="ECO:0000313" key="3">
    <source>
        <dbReference type="Proteomes" id="UP000008718"/>
    </source>
</evidence>
<evidence type="ECO:0008006" key="4">
    <source>
        <dbReference type="Google" id="ProtNLM"/>
    </source>
</evidence>
<dbReference type="STRING" id="694427.Palpr_0213"/>
<feature type="chain" id="PRO_5003186749" description="Outer membrane protein beta-barrel domain-containing protein" evidence="1">
    <location>
        <begin position="24"/>
        <end position="256"/>
    </location>
</feature>
<keyword evidence="1" id="KW-0732">Signal</keyword>
<gene>
    <name evidence="2" type="ordered locus">Palpr_0213</name>
</gene>
<keyword evidence="3" id="KW-1185">Reference proteome</keyword>
<sequence length="256" mass="28286">MLKIFKYTSSLIFCMLMVYSVQAQKIKVQQKTVSDSIPVPFFNGIIVEGDVASIVGSALSKGVTYSYEGAVKIDLKHKFYPTFEFGYAGADKLTVDNVGFNTNGVFWRGGIDINMLKHKKAANAINSMLLLGVRLGVSNFNYSISNVNITDEYWGGPVQAMNYNNLSTTKVWLELTAGIRVEVLKNIYMGWTIRNKNLLTSTADGAVTPWYIPGFGTNKSSNLGLNYTIGYKFQLPSKKKNTAKPPTGEVITAKKK</sequence>
<evidence type="ECO:0000256" key="1">
    <source>
        <dbReference type="SAM" id="SignalP"/>
    </source>
</evidence>
<dbReference type="EMBL" id="CP002345">
    <property type="protein sequence ID" value="ADQ78375.1"/>
    <property type="molecule type" value="Genomic_DNA"/>
</dbReference>
<dbReference type="KEGG" id="ppn:Palpr_0213"/>
<dbReference type="HOGENOM" id="CLU_083590_1_0_10"/>
<name>E4T0Z4_PALPW</name>
<dbReference type="eggNOG" id="ENOG502Z9BE">
    <property type="taxonomic scope" value="Bacteria"/>
</dbReference>
<proteinExistence type="predicted"/>